<dbReference type="AlphaFoldDB" id="D6ZC03"/>
<evidence type="ECO:0000313" key="2">
    <source>
        <dbReference type="EMBL" id="ADG96980.1"/>
    </source>
</evidence>
<dbReference type="HOGENOM" id="CLU_1516905_0_0_11"/>
<proteinExistence type="predicted"/>
<sequence length="177" mass="18894">MADGKIEMDYDGFRSAGHHLQSLSESVRSSYQTFLSATEGRGEPWGHDKFGKSFAEGKDKYKESMESLKKLAEGDGGDGYIEALDEFGKNILNAADQIESKDNDEGRNIQQVDKQTDAATPRYTLQGAGADSGDAGADGERMRLPHADFGRFGRIGVVTSAAEDGVEPPGQADGGVA</sequence>
<organism evidence="2 3">
    <name type="scientific">Segniliparus rotundus (strain ATCC BAA-972 / CDC 1076 / CIP 108378 / DSM 44985 / JCM 13578)</name>
    <dbReference type="NCBI Taxonomy" id="640132"/>
    <lineage>
        <taxon>Bacteria</taxon>
        <taxon>Bacillati</taxon>
        <taxon>Actinomycetota</taxon>
        <taxon>Actinomycetes</taxon>
        <taxon>Mycobacteriales</taxon>
        <taxon>Segniliparaceae</taxon>
        <taxon>Segniliparus</taxon>
    </lineage>
</organism>
<feature type="region of interest" description="Disordered" evidence="1">
    <location>
        <begin position="99"/>
        <end position="142"/>
    </location>
</feature>
<keyword evidence="3" id="KW-1185">Reference proteome</keyword>
<accession>D6ZC03</accession>
<evidence type="ECO:0000313" key="3">
    <source>
        <dbReference type="Proteomes" id="UP000002247"/>
    </source>
</evidence>
<dbReference type="Proteomes" id="UP000002247">
    <property type="component" value="Chromosome"/>
</dbReference>
<dbReference type="Gene3D" id="1.10.287.1060">
    <property type="entry name" value="ESAT-6-like"/>
    <property type="match status" value="1"/>
</dbReference>
<dbReference type="OrthoDB" id="4560721at2"/>
<dbReference type="EMBL" id="CP001958">
    <property type="protein sequence ID" value="ADG96980.1"/>
    <property type="molecule type" value="Genomic_DNA"/>
</dbReference>
<dbReference type="STRING" id="640132.Srot_0493"/>
<reference evidence="2 3" key="1">
    <citation type="journal article" date="2010" name="Stand. Genomic Sci.">
        <title>Complete genome sequence of Segniliparus rotundus type strain (CDC 1076).</title>
        <authorList>
            <person name="Sikorski J."/>
            <person name="Lapidus A."/>
            <person name="Copeland A."/>
            <person name="Misra M."/>
            <person name="Glavina Del Rio T."/>
            <person name="Nolan M."/>
            <person name="Lucas S."/>
            <person name="Chen F."/>
            <person name="Tice H."/>
            <person name="Cheng J.F."/>
            <person name="Jando M."/>
            <person name="Schneider S."/>
            <person name="Bruce D."/>
            <person name="Goodwin L."/>
            <person name="Pitluck S."/>
            <person name="Liolios K."/>
            <person name="Mikhailova N."/>
            <person name="Pati A."/>
            <person name="Ivanova N."/>
            <person name="Mavromatis K."/>
            <person name="Chen A."/>
            <person name="Palaniappan K."/>
            <person name="Chertkov O."/>
            <person name="Land M."/>
            <person name="Hauser L."/>
            <person name="Chang Y.J."/>
            <person name="Jeffries C.D."/>
            <person name="Brettin T."/>
            <person name="Detter J.C."/>
            <person name="Han C."/>
            <person name="Rohde M."/>
            <person name="Goker M."/>
            <person name="Bristow J."/>
            <person name="Eisen J.A."/>
            <person name="Markowitz V."/>
            <person name="Hugenholtz P."/>
            <person name="Kyrpides N.C."/>
            <person name="Klenk H.P."/>
        </authorList>
    </citation>
    <scope>NUCLEOTIDE SEQUENCE [LARGE SCALE GENOMIC DNA]</scope>
    <source>
        <strain evidence="3">ATCC BAA-972 / CDC 1076 / CIP 108378 / DSM 44985 / JCM 13578</strain>
    </source>
</reference>
<name>D6ZC03_SEGRD</name>
<evidence type="ECO:0000256" key="1">
    <source>
        <dbReference type="SAM" id="MobiDB-lite"/>
    </source>
</evidence>
<protein>
    <submittedName>
        <fullName evidence="2">Uncharacterized protein</fullName>
    </submittedName>
</protein>
<gene>
    <name evidence="2" type="ordered locus">Srot_0493</name>
</gene>
<dbReference type="RefSeq" id="WP_013137436.1">
    <property type="nucleotide sequence ID" value="NC_014168.1"/>
</dbReference>
<dbReference type="KEGG" id="srt:Srot_0493"/>